<comment type="caution">
    <text evidence="4">The sequence shown here is derived from an EMBL/GenBank/DDBJ whole genome shotgun (WGS) entry which is preliminary data.</text>
</comment>
<feature type="domain" description="Transposase InsH N-terminal" evidence="2">
    <location>
        <begin position="16"/>
        <end position="111"/>
    </location>
</feature>
<evidence type="ECO:0000313" key="4">
    <source>
        <dbReference type="EMBL" id="GGC30667.1"/>
    </source>
</evidence>
<dbReference type="InterPro" id="IPR008490">
    <property type="entry name" value="Transposase_InsH_N"/>
</dbReference>
<feature type="domain" description="Transposase DDE" evidence="3">
    <location>
        <begin position="326"/>
        <end position="447"/>
    </location>
</feature>
<feature type="region of interest" description="Disordered" evidence="1">
    <location>
        <begin position="172"/>
        <end position="220"/>
    </location>
</feature>
<dbReference type="Proteomes" id="UP000636010">
    <property type="component" value="Unassembled WGS sequence"/>
</dbReference>
<organism evidence="4 5">
    <name type="scientific">Marivirga lumbricoides</name>
    <dbReference type="NCBI Taxonomy" id="1046115"/>
    <lineage>
        <taxon>Bacteria</taxon>
        <taxon>Pseudomonadati</taxon>
        <taxon>Bacteroidota</taxon>
        <taxon>Cytophagia</taxon>
        <taxon>Cytophagales</taxon>
        <taxon>Marivirgaceae</taxon>
        <taxon>Marivirga</taxon>
    </lineage>
</organism>
<evidence type="ECO:0000259" key="2">
    <source>
        <dbReference type="Pfam" id="PF05598"/>
    </source>
</evidence>
<evidence type="ECO:0000256" key="1">
    <source>
        <dbReference type="SAM" id="MobiDB-lite"/>
    </source>
</evidence>
<dbReference type="RefSeq" id="WP_188461914.1">
    <property type="nucleotide sequence ID" value="NZ_BAABHU010000004.1"/>
</dbReference>
<dbReference type="Pfam" id="PF05598">
    <property type="entry name" value="DUF772"/>
    <property type="match status" value="1"/>
</dbReference>
<proteinExistence type="predicted"/>
<evidence type="ECO:0000259" key="3">
    <source>
        <dbReference type="Pfam" id="PF13751"/>
    </source>
</evidence>
<dbReference type="NCBIfam" id="NF033551">
    <property type="entry name" value="transpos_IS1182"/>
    <property type="match status" value="1"/>
</dbReference>
<evidence type="ECO:0000313" key="5">
    <source>
        <dbReference type="Proteomes" id="UP000636010"/>
    </source>
</evidence>
<sequence length="485" mass="55760">MQGRKNYQEKLFTSFQLSDRVPEENIYRQILKLIDFHFLYRATAPYYGKEGQASVDPVVFFKLMLVGYLENITSDRKIIQSASMRMDVLFFIGYDIDEPLPWHSTLSRTRKLYGENVFLSLFQEVLKQCIHKGMLSGRRQAVDSVLIKANASMESLLEKEILADAATYSSELKDNEDDNDGKTRTMPIVKSKDERFGKRQKRNNKTHYSPSDPDSRIATKPGKPYLLSYLGQVSVDTGSHVITHAQAFHADKRDSQCLGEVLDQTVDNLGREGLIMEEVLADTNYSSTESLEKMEKMELKGYIPNFGGFKPEREGFIYNEEHDHYVCSQGKQLKYRGIKKNHSISKQYLSKASDCRDCPKRLSCIGKSNQKMITETLSRPLFMQMEHRVKSRKGQRMKKLRHSTVEPVIIGTLVNYLNMKKLNTKGLSNANKCLLMSAIAYNLKKLIKFKPLQAPNWSRKSLIDRINNKISQFSSVFSVMRSPYL</sequence>
<gene>
    <name evidence="4" type="ORF">GCM10011506_15090</name>
</gene>
<dbReference type="InterPro" id="IPR047629">
    <property type="entry name" value="IS1182_transpos"/>
</dbReference>
<dbReference type="EMBL" id="BMEC01000004">
    <property type="protein sequence ID" value="GGC30667.1"/>
    <property type="molecule type" value="Genomic_DNA"/>
</dbReference>
<dbReference type="PANTHER" id="PTHR33408">
    <property type="entry name" value="TRANSPOSASE"/>
    <property type="match status" value="1"/>
</dbReference>
<dbReference type="InterPro" id="IPR025668">
    <property type="entry name" value="Tnp_DDE_dom"/>
</dbReference>
<accession>A0ABQ1LYH7</accession>
<dbReference type="Pfam" id="PF13751">
    <property type="entry name" value="DDE_Tnp_1_6"/>
    <property type="match status" value="1"/>
</dbReference>
<protein>
    <submittedName>
        <fullName evidence="4">Transposase</fullName>
    </submittedName>
</protein>
<reference evidence="5" key="1">
    <citation type="journal article" date="2019" name="Int. J. Syst. Evol. Microbiol.">
        <title>The Global Catalogue of Microorganisms (GCM) 10K type strain sequencing project: providing services to taxonomists for standard genome sequencing and annotation.</title>
        <authorList>
            <consortium name="The Broad Institute Genomics Platform"/>
            <consortium name="The Broad Institute Genome Sequencing Center for Infectious Disease"/>
            <person name="Wu L."/>
            <person name="Ma J."/>
        </authorList>
    </citation>
    <scope>NUCLEOTIDE SEQUENCE [LARGE SCALE GENOMIC DNA]</scope>
    <source>
        <strain evidence="5">CGMCC 1.10832</strain>
    </source>
</reference>
<name>A0ABQ1LYH7_9BACT</name>
<keyword evidence="5" id="KW-1185">Reference proteome</keyword>